<dbReference type="SUPFAM" id="SSF47413">
    <property type="entry name" value="lambda repressor-like DNA-binding domains"/>
    <property type="match status" value="1"/>
</dbReference>
<dbReference type="SUPFAM" id="SSF53822">
    <property type="entry name" value="Periplasmic binding protein-like I"/>
    <property type="match status" value="1"/>
</dbReference>
<evidence type="ECO:0000256" key="1">
    <source>
        <dbReference type="ARBA" id="ARBA00023015"/>
    </source>
</evidence>
<comment type="caution">
    <text evidence="5">The sequence shown here is derived from an EMBL/GenBank/DDBJ whole genome shotgun (WGS) entry which is preliminary data.</text>
</comment>
<dbReference type="OrthoDB" id="37081at2"/>
<keyword evidence="1" id="KW-0805">Transcription regulation</keyword>
<keyword evidence="3" id="KW-0804">Transcription</keyword>
<keyword evidence="6" id="KW-1185">Reference proteome</keyword>
<dbReference type="Pfam" id="PF00356">
    <property type="entry name" value="LacI"/>
    <property type="match status" value="1"/>
</dbReference>
<reference evidence="5" key="1">
    <citation type="submission" date="2019-09" db="EMBL/GenBank/DDBJ databases">
        <authorList>
            <person name="Li J."/>
        </authorList>
    </citation>
    <scope>NUCLEOTIDE SEQUENCE [LARGE SCALE GENOMIC DNA]</scope>
    <source>
        <strain evidence="5">JCM 14732</strain>
    </source>
</reference>
<dbReference type="Gene3D" id="3.40.50.2300">
    <property type="match status" value="2"/>
</dbReference>
<name>A0A5M4FJW8_9ACTN</name>
<dbReference type="InterPro" id="IPR028082">
    <property type="entry name" value="Peripla_BP_I"/>
</dbReference>
<dbReference type="CDD" id="cd01392">
    <property type="entry name" value="HTH_LacI"/>
    <property type="match status" value="1"/>
</dbReference>
<dbReference type="Pfam" id="PF13377">
    <property type="entry name" value="Peripla_BP_3"/>
    <property type="match status" value="1"/>
</dbReference>
<evidence type="ECO:0000259" key="4">
    <source>
        <dbReference type="PROSITE" id="PS50932"/>
    </source>
</evidence>
<sequence length="336" mass="35673">MAVAQVRDVAALAGVSPATVSNALNHPAKVSPATLARIQAAIDELGYIRNDAARQLRAGTNHAIGMIVLDIANPFFTDVARGVEDVLIAESRPLILGNSAQEPSRETSYLDLFEQQRMSGVLITPVGDVMDRLRRLRDRGTSVVLVDRMSRAKEFSSVSIDDKMGGRIATEHLLEIGRRRIGFIGGPAGLAQVKTRLAAARTAAEKHGSGEIVFVETETMNAQAGRWGAEQLLELPRKQRPDAVFAANDLVALGVLQALTLAGVRVPDDIAIIGYDDIEFAASAAIPLSSVRQPAQQLGSAAATLLLDVIADPAGSTVKHTTLKPELVVRRSTAGA</sequence>
<dbReference type="PANTHER" id="PTHR30146:SF109">
    <property type="entry name" value="HTH-TYPE TRANSCRIPTIONAL REGULATOR GALS"/>
    <property type="match status" value="1"/>
</dbReference>
<dbReference type="GO" id="GO:0000976">
    <property type="term" value="F:transcription cis-regulatory region binding"/>
    <property type="evidence" value="ECO:0007669"/>
    <property type="project" value="TreeGrafter"/>
</dbReference>
<dbReference type="RefSeq" id="WP_149688444.1">
    <property type="nucleotide sequence ID" value="NZ_SDPQ02000001.1"/>
</dbReference>
<dbReference type="PROSITE" id="PS50932">
    <property type="entry name" value="HTH_LACI_2"/>
    <property type="match status" value="1"/>
</dbReference>
<gene>
    <name evidence="5" type="ORF">ESP70_006385</name>
</gene>
<proteinExistence type="predicted"/>
<evidence type="ECO:0000313" key="6">
    <source>
        <dbReference type="Proteomes" id="UP000380867"/>
    </source>
</evidence>
<dbReference type="InterPro" id="IPR010982">
    <property type="entry name" value="Lambda_DNA-bd_dom_sf"/>
</dbReference>
<evidence type="ECO:0000256" key="3">
    <source>
        <dbReference type="ARBA" id="ARBA00023163"/>
    </source>
</evidence>
<dbReference type="Gene3D" id="1.10.260.40">
    <property type="entry name" value="lambda repressor-like DNA-binding domains"/>
    <property type="match status" value="1"/>
</dbReference>
<keyword evidence="2" id="KW-0238">DNA-binding</keyword>
<organism evidence="5 6">
    <name type="scientific">Aeromicrobium ginsengisoli</name>
    <dbReference type="NCBI Taxonomy" id="363867"/>
    <lineage>
        <taxon>Bacteria</taxon>
        <taxon>Bacillati</taxon>
        <taxon>Actinomycetota</taxon>
        <taxon>Actinomycetes</taxon>
        <taxon>Propionibacteriales</taxon>
        <taxon>Nocardioidaceae</taxon>
        <taxon>Aeromicrobium</taxon>
    </lineage>
</organism>
<protein>
    <submittedName>
        <fullName evidence="5">LacI family transcriptional regulator</fullName>
    </submittedName>
</protein>
<dbReference type="InterPro" id="IPR046335">
    <property type="entry name" value="LacI/GalR-like_sensor"/>
</dbReference>
<dbReference type="Proteomes" id="UP000380867">
    <property type="component" value="Unassembled WGS sequence"/>
</dbReference>
<dbReference type="PROSITE" id="PS00356">
    <property type="entry name" value="HTH_LACI_1"/>
    <property type="match status" value="1"/>
</dbReference>
<dbReference type="EMBL" id="SDPQ02000001">
    <property type="protein sequence ID" value="KAA1400351.1"/>
    <property type="molecule type" value="Genomic_DNA"/>
</dbReference>
<accession>A0A5M4FJW8</accession>
<dbReference type="GO" id="GO:0003700">
    <property type="term" value="F:DNA-binding transcription factor activity"/>
    <property type="evidence" value="ECO:0007669"/>
    <property type="project" value="TreeGrafter"/>
</dbReference>
<dbReference type="PANTHER" id="PTHR30146">
    <property type="entry name" value="LACI-RELATED TRANSCRIPTIONAL REPRESSOR"/>
    <property type="match status" value="1"/>
</dbReference>
<evidence type="ECO:0000256" key="2">
    <source>
        <dbReference type="ARBA" id="ARBA00023125"/>
    </source>
</evidence>
<dbReference type="InterPro" id="IPR000843">
    <property type="entry name" value="HTH_LacI"/>
</dbReference>
<dbReference type="SMART" id="SM00354">
    <property type="entry name" value="HTH_LACI"/>
    <property type="match status" value="1"/>
</dbReference>
<feature type="domain" description="HTH lacI-type" evidence="4">
    <location>
        <begin position="4"/>
        <end position="58"/>
    </location>
</feature>
<evidence type="ECO:0000313" key="5">
    <source>
        <dbReference type="EMBL" id="KAA1400351.1"/>
    </source>
</evidence>
<dbReference type="AlphaFoldDB" id="A0A5M4FJW8"/>